<accession>A0A1C3XLM0</accession>
<dbReference type="AlphaFoldDB" id="A0A1C3XLM0"/>
<dbReference type="PROSITE" id="PS00867">
    <property type="entry name" value="CPSASE_2"/>
    <property type="match status" value="1"/>
</dbReference>
<dbReference type="InterPro" id="IPR011761">
    <property type="entry name" value="ATP-grasp"/>
</dbReference>
<dbReference type="GO" id="GO:0046872">
    <property type="term" value="F:metal ion binding"/>
    <property type="evidence" value="ECO:0007669"/>
    <property type="project" value="InterPro"/>
</dbReference>
<dbReference type="Proteomes" id="UP000199205">
    <property type="component" value="Unassembled WGS sequence"/>
</dbReference>
<evidence type="ECO:0000259" key="5">
    <source>
        <dbReference type="PROSITE" id="PS50975"/>
    </source>
</evidence>
<evidence type="ECO:0000313" key="9">
    <source>
        <dbReference type="Proteomes" id="UP000565576"/>
    </source>
</evidence>
<name>A0A1C3XLM0_9HYPH</name>
<organism evidence="7 8">
    <name type="scientific">Rhizobium lusitanum</name>
    <dbReference type="NCBI Taxonomy" id="293958"/>
    <lineage>
        <taxon>Bacteria</taxon>
        <taxon>Pseudomonadati</taxon>
        <taxon>Pseudomonadota</taxon>
        <taxon>Alphaproteobacteria</taxon>
        <taxon>Hyphomicrobiales</taxon>
        <taxon>Rhizobiaceae</taxon>
        <taxon>Rhizobium/Agrobacterium group</taxon>
        <taxon>Rhizobium</taxon>
    </lineage>
</organism>
<dbReference type="GO" id="GO:0005524">
    <property type="term" value="F:ATP binding"/>
    <property type="evidence" value="ECO:0007669"/>
    <property type="project" value="UniProtKB-UniRule"/>
</dbReference>
<dbReference type="Pfam" id="PF18603">
    <property type="entry name" value="LAL_C2"/>
    <property type="match status" value="1"/>
</dbReference>
<sequence>MKGRTLILIEGSRANGPLYVQAAQRLGLHLITLSADPAQYDYLGANEVQTICVDTDDLDALIRECYQLSTTYEIAGITGFPSPSETVYATVARLCRHFTLPGPDPASIDRCCDKFVQRQVLAEYGVPVPAYRLATDAMEVECSAEKIGLPVILKPTAGLGGSGVRLCRDAKELAQHTSHLLDGDHPWQSSPKILVEEFAQGPYYGANTMGNQVIAIGTADFGPPPHFVFREYTFPAPLTETELQRIIDVSLSCLRALGLGWGPANIEFRWTNDGPVVIEVNPRLPTGEARLVQLAYGVDLITAHINLVIGQQICDLRAKHSHIAAVRSLLPEGDGILDWISGDNRAAAVPGVNEVKFYVTPKAQIVRRGDYLDSIGHVIACSSSRSQTEMMLERAVNLIRWSIAPFPSLCEPDEISTSISGAKEAPREG</sequence>
<evidence type="ECO:0000313" key="6">
    <source>
        <dbReference type="EMBL" id="MBB6489536.1"/>
    </source>
</evidence>
<dbReference type="Pfam" id="PF02786">
    <property type="entry name" value="CPSase_L_D2"/>
    <property type="match status" value="1"/>
</dbReference>
<dbReference type="EMBL" id="JACHBG010000045">
    <property type="protein sequence ID" value="MBB6489536.1"/>
    <property type="molecule type" value="Genomic_DNA"/>
</dbReference>
<proteinExistence type="predicted"/>
<dbReference type="EMBL" id="FMAF01000063">
    <property type="protein sequence ID" value="SCB53157.1"/>
    <property type="molecule type" value="Genomic_DNA"/>
</dbReference>
<protein>
    <submittedName>
        <fullName evidence="7">Biotin carboxylase</fullName>
    </submittedName>
</protein>
<dbReference type="SUPFAM" id="SSF56059">
    <property type="entry name" value="Glutathione synthetase ATP-binding domain-like"/>
    <property type="match status" value="1"/>
</dbReference>
<keyword evidence="1" id="KW-0436">Ligase</keyword>
<dbReference type="OrthoDB" id="9765608at2"/>
<keyword evidence="3 4" id="KW-0067">ATP-binding</keyword>
<evidence type="ECO:0000256" key="1">
    <source>
        <dbReference type="ARBA" id="ARBA00022598"/>
    </source>
</evidence>
<dbReference type="InterPro" id="IPR013815">
    <property type="entry name" value="ATP_grasp_subdomain_1"/>
</dbReference>
<evidence type="ECO:0000313" key="7">
    <source>
        <dbReference type="EMBL" id="SCB53157.1"/>
    </source>
</evidence>
<evidence type="ECO:0000256" key="4">
    <source>
        <dbReference type="PROSITE-ProRule" id="PRU00409"/>
    </source>
</evidence>
<reference evidence="6 9" key="2">
    <citation type="submission" date="2020-08" db="EMBL/GenBank/DDBJ databases">
        <title>Genomic Encyclopedia of Type Strains, Phase IV (KMG-V): Genome sequencing to study the core and pangenomes of soil and plant-associated prokaryotes.</title>
        <authorList>
            <person name="Whitman W."/>
        </authorList>
    </citation>
    <scope>NUCLEOTIDE SEQUENCE [LARGE SCALE GENOMIC DNA]</scope>
    <source>
        <strain evidence="6 9">SEMIA 4060</strain>
    </source>
</reference>
<dbReference type="Gene3D" id="3.40.50.20">
    <property type="match status" value="1"/>
</dbReference>
<keyword evidence="2 4" id="KW-0547">Nucleotide-binding</keyword>
<evidence type="ECO:0000313" key="8">
    <source>
        <dbReference type="Proteomes" id="UP000199205"/>
    </source>
</evidence>
<evidence type="ECO:0000256" key="2">
    <source>
        <dbReference type="ARBA" id="ARBA00022741"/>
    </source>
</evidence>
<dbReference type="RefSeq" id="WP_004128937.1">
    <property type="nucleotide sequence ID" value="NZ_FMAF01000063.1"/>
</dbReference>
<dbReference type="PANTHER" id="PTHR43585">
    <property type="entry name" value="FUMIPYRROLE BIOSYNTHESIS PROTEIN C"/>
    <property type="match status" value="1"/>
</dbReference>
<dbReference type="InterPro" id="IPR052032">
    <property type="entry name" value="ATP-dep_AA_Ligase"/>
</dbReference>
<dbReference type="PANTHER" id="PTHR43585:SF2">
    <property type="entry name" value="ATP-GRASP ENZYME FSQD"/>
    <property type="match status" value="1"/>
</dbReference>
<dbReference type="Gene3D" id="3.30.1490.20">
    <property type="entry name" value="ATP-grasp fold, A domain"/>
    <property type="match status" value="1"/>
</dbReference>
<dbReference type="Proteomes" id="UP000565576">
    <property type="component" value="Unassembled WGS sequence"/>
</dbReference>
<dbReference type="SMART" id="SM01209">
    <property type="entry name" value="GARS_A"/>
    <property type="match status" value="1"/>
</dbReference>
<feature type="domain" description="ATP-grasp" evidence="5">
    <location>
        <begin position="118"/>
        <end position="309"/>
    </location>
</feature>
<dbReference type="InterPro" id="IPR005479">
    <property type="entry name" value="CPAse_ATP-bd"/>
</dbReference>
<dbReference type="GO" id="GO:0016874">
    <property type="term" value="F:ligase activity"/>
    <property type="evidence" value="ECO:0007669"/>
    <property type="project" value="UniProtKB-KW"/>
</dbReference>
<dbReference type="PROSITE" id="PS50975">
    <property type="entry name" value="ATP_GRASP"/>
    <property type="match status" value="1"/>
</dbReference>
<evidence type="ECO:0000256" key="3">
    <source>
        <dbReference type="ARBA" id="ARBA00022840"/>
    </source>
</evidence>
<reference evidence="7 8" key="1">
    <citation type="submission" date="2016-08" db="EMBL/GenBank/DDBJ databases">
        <authorList>
            <person name="Seilhamer J.J."/>
        </authorList>
    </citation>
    <scope>NUCLEOTIDE SEQUENCE [LARGE SCALE GENOMIC DNA]</scope>
    <source>
        <strain evidence="7 8">P1-7</strain>
    </source>
</reference>
<dbReference type="Gene3D" id="3.30.470.20">
    <property type="entry name" value="ATP-grasp fold, B domain"/>
    <property type="match status" value="1"/>
</dbReference>
<dbReference type="InterPro" id="IPR040570">
    <property type="entry name" value="LAL_C2"/>
</dbReference>
<gene>
    <name evidence="7" type="ORF">GA0061101_16312</name>
    <name evidence="6" type="ORF">GGD46_006865</name>
</gene>